<dbReference type="EMBL" id="BMIB01000004">
    <property type="protein sequence ID" value="GGH76679.1"/>
    <property type="molecule type" value="Genomic_DNA"/>
</dbReference>
<dbReference type="Proteomes" id="UP000627292">
    <property type="component" value="Unassembled WGS sequence"/>
</dbReference>
<protein>
    <recommendedName>
        <fullName evidence="3">DUF4265 domain-containing protein</fullName>
    </recommendedName>
</protein>
<organism evidence="1 2">
    <name type="scientific">Filimonas zeae</name>
    <dbReference type="NCBI Taxonomy" id="1737353"/>
    <lineage>
        <taxon>Bacteria</taxon>
        <taxon>Pseudomonadati</taxon>
        <taxon>Bacteroidota</taxon>
        <taxon>Chitinophagia</taxon>
        <taxon>Chitinophagales</taxon>
        <taxon>Chitinophagaceae</taxon>
        <taxon>Filimonas</taxon>
    </lineage>
</organism>
<reference evidence="1" key="1">
    <citation type="journal article" date="2014" name="Int. J. Syst. Evol. Microbiol.">
        <title>Complete genome sequence of Corynebacterium casei LMG S-19264T (=DSM 44701T), isolated from a smear-ripened cheese.</title>
        <authorList>
            <consortium name="US DOE Joint Genome Institute (JGI-PGF)"/>
            <person name="Walter F."/>
            <person name="Albersmeier A."/>
            <person name="Kalinowski J."/>
            <person name="Ruckert C."/>
        </authorList>
    </citation>
    <scope>NUCLEOTIDE SEQUENCE</scope>
    <source>
        <strain evidence="1">CGMCC 1.15290</strain>
    </source>
</reference>
<gene>
    <name evidence="1" type="ORF">GCM10011379_41880</name>
</gene>
<reference evidence="1" key="2">
    <citation type="submission" date="2020-09" db="EMBL/GenBank/DDBJ databases">
        <authorList>
            <person name="Sun Q."/>
            <person name="Zhou Y."/>
        </authorList>
    </citation>
    <scope>NUCLEOTIDE SEQUENCE</scope>
    <source>
        <strain evidence="1">CGMCC 1.15290</strain>
    </source>
</reference>
<dbReference type="Pfam" id="PF14085">
    <property type="entry name" value="DUF4265"/>
    <property type="match status" value="1"/>
</dbReference>
<sequence>MSESKIMLAYRNDEGSVNIESVWATKEGEFYRINNIPFFTSNIALNDLIKAKENNGALYYDDLVEASGHSTVQIVFLQKDALKGVTEQLEKFGCGWEGSHLKYLISVDIPANVDYAPIKSYLVNAEEQEVLSYKEACLEHKY</sequence>
<name>A0A917J386_9BACT</name>
<dbReference type="InterPro" id="IPR025361">
    <property type="entry name" value="DUF4265"/>
</dbReference>
<evidence type="ECO:0008006" key="3">
    <source>
        <dbReference type="Google" id="ProtNLM"/>
    </source>
</evidence>
<accession>A0A917J386</accession>
<evidence type="ECO:0000313" key="1">
    <source>
        <dbReference type="EMBL" id="GGH76679.1"/>
    </source>
</evidence>
<proteinExistence type="predicted"/>
<dbReference type="RefSeq" id="WP_188956008.1">
    <property type="nucleotide sequence ID" value="NZ_BMIB01000004.1"/>
</dbReference>
<evidence type="ECO:0000313" key="2">
    <source>
        <dbReference type="Proteomes" id="UP000627292"/>
    </source>
</evidence>
<keyword evidence="2" id="KW-1185">Reference proteome</keyword>
<comment type="caution">
    <text evidence="1">The sequence shown here is derived from an EMBL/GenBank/DDBJ whole genome shotgun (WGS) entry which is preliminary data.</text>
</comment>
<dbReference type="AlphaFoldDB" id="A0A917J386"/>